<reference evidence="5 6" key="1">
    <citation type="submission" date="2020-04" db="EMBL/GenBank/DDBJ databases">
        <title>Donghicola sp., a member of the Rhodobacteraceae family isolated from mangrove forest in Thailand.</title>
        <authorList>
            <person name="Charoenyingcharoen P."/>
            <person name="Yukphan P."/>
        </authorList>
    </citation>
    <scope>NUCLEOTIDE SEQUENCE [LARGE SCALE GENOMIC DNA]</scope>
    <source>
        <strain evidence="5 6">C2-DW-16</strain>
    </source>
</reference>
<comment type="caution">
    <text evidence="5">The sequence shown here is derived from an EMBL/GenBank/DDBJ whole genome shotgun (WGS) entry which is preliminary data.</text>
</comment>
<evidence type="ECO:0000256" key="2">
    <source>
        <dbReference type="ARBA" id="ARBA00023125"/>
    </source>
</evidence>
<dbReference type="PRINTS" id="PR00038">
    <property type="entry name" value="HTHLUXR"/>
</dbReference>
<evidence type="ECO:0000256" key="1">
    <source>
        <dbReference type="ARBA" id="ARBA00023015"/>
    </source>
</evidence>
<protein>
    <submittedName>
        <fullName evidence="5">Helix-turn-helix transcriptional regulator</fullName>
    </submittedName>
</protein>
<organism evidence="5 6">
    <name type="scientific">Donghicola mangrovi</name>
    <dbReference type="NCBI Taxonomy" id="2729614"/>
    <lineage>
        <taxon>Bacteria</taxon>
        <taxon>Pseudomonadati</taxon>
        <taxon>Pseudomonadota</taxon>
        <taxon>Alphaproteobacteria</taxon>
        <taxon>Rhodobacterales</taxon>
        <taxon>Roseobacteraceae</taxon>
        <taxon>Donghicola</taxon>
    </lineage>
</organism>
<dbReference type="SMART" id="SM00421">
    <property type="entry name" value="HTH_LUXR"/>
    <property type="match status" value="1"/>
</dbReference>
<keyword evidence="3" id="KW-0804">Transcription</keyword>
<dbReference type="Pfam" id="PF00196">
    <property type="entry name" value="GerE"/>
    <property type="match status" value="1"/>
</dbReference>
<keyword evidence="2" id="KW-0238">DNA-binding</keyword>
<dbReference type="InterPro" id="IPR016032">
    <property type="entry name" value="Sig_transdc_resp-reg_C-effctor"/>
</dbReference>
<gene>
    <name evidence="5" type="ORF">HJ526_07680</name>
</gene>
<proteinExistence type="predicted"/>
<dbReference type="InterPro" id="IPR000792">
    <property type="entry name" value="Tscrpt_reg_LuxR_C"/>
</dbReference>
<dbReference type="PANTHER" id="PTHR44688">
    <property type="entry name" value="DNA-BINDING TRANSCRIPTIONAL ACTIVATOR DEVR_DOSR"/>
    <property type="match status" value="1"/>
</dbReference>
<name>A0ABX2PCU4_9RHOB</name>
<evidence type="ECO:0000313" key="6">
    <source>
        <dbReference type="Proteomes" id="UP000523601"/>
    </source>
</evidence>
<keyword evidence="1" id="KW-0805">Transcription regulation</keyword>
<feature type="domain" description="HTH luxR-type" evidence="4">
    <location>
        <begin position="1"/>
        <end position="53"/>
    </location>
</feature>
<dbReference type="InterPro" id="IPR036388">
    <property type="entry name" value="WH-like_DNA-bd_sf"/>
</dbReference>
<sequence>MCLDLLGCGLRTKAIAQELGISVVTVELHLRNARTKLGAATRDQALMLYRAKTAS</sequence>
<evidence type="ECO:0000256" key="3">
    <source>
        <dbReference type="ARBA" id="ARBA00023163"/>
    </source>
</evidence>
<dbReference type="Proteomes" id="UP000523601">
    <property type="component" value="Unassembled WGS sequence"/>
</dbReference>
<dbReference type="EMBL" id="JABCJD010000003">
    <property type="protein sequence ID" value="NVO27293.1"/>
    <property type="molecule type" value="Genomic_DNA"/>
</dbReference>
<dbReference type="PROSITE" id="PS50043">
    <property type="entry name" value="HTH_LUXR_2"/>
    <property type="match status" value="1"/>
</dbReference>
<dbReference type="PROSITE" id="PS00622">
    <property type="entry name" value="HTH_LUXR_1"/>
    <property type="match status" value="1"/>
</dbReference>
<keyword evidence="6" id="KW-1185">Reference proteome</keyword>
<evidence type="ECO:0000313" key="5">
    <source>
        <dbReference type="EMBL" id="NVO27293.1"/>
    </source>
</evidence>
<evidence type="ECO:0000259" key="4">
    <source>
        <dbReference type="PROSITE" id="PS50043"/>
    </source>
</evidence>
<accession>A0ABX2PCU4</accession>
<dbReference type="Gene3D" id="1.10.10.10">
    <property type="entry name" value="Winged helix-like DNA-binding domain superfamily/Winged helix DNA-binding domain"/>
    <property type="match status" value="1"/>
</dbReference>
<dbReference type="PANTHER" id="PTHR44688:SF16">
    <property type="entry name" value="DNA-BINDING TRANSCRIPTIONAL ACTIVATOR DEVR_DOSR"/>
    <property type="match status" value="1"/>
</dbReference>
<dbReference type="SUPFAM" id="SSF46894">
    <property type="entry name" value="C-terminal effector domain of the bipartite response regulators"/>
    <property type="match status" value="1"/>
</dbReference>